<dbReference type="Proteomes" id="UP000887579">
    <property type="component" value="Unplaced"/>
</dbReference>
<name>A0AC34GMD0_9BILA</name>
<sequence length="145" mass="15980">MTQCVINQYNNFCPLNTSFSPRCINGKATVGENVADNGAIHSAYRGYRSAMNLQGPDPRLPGDIISLFNHDQLFFLSFAQTWCQTAPDPAEELNQLLMDTHSPAKYRVIGTLQNFPAFRAAFNCPIGSALAPAKHCNVWISDVNS</sequence>
<dbReference type="WBParaSite" id="ES5_v2.g30739.t1">
    <property type="protein sequence ID" value="ES5_v2.g30739.t1"/>
    <property type="gene ID" value="ES5_v2.g30739"/>
</dbReference>
<protein>
    <submittedName>
        <fullName evidence="2">Peptidase M13 C-terminal domain-containing protein</fullName>
    </submittedName>
</protein>
<organism evidence="1 2">
    <name type="scientific">Panagrolaimus sp. ES5</name>
    <dbReference type="NCBI Taxonomy" id="591445"/>
    <lineage>
        <taxon>Eukaryota</taxon>
        <taxon>Metazoa</taxon>
        <taxon>Ecdysozoa</taxon>
        <taxon>Nematoda</taxon>
        <taxon>Chromadorea</taxon>
        <taxon>Rhabditida</taxon>
        <taxon>Tylenchina</taxon>
        <taxon>Panagrolaimomorpha</taxon>
        <taxon>Panagrolaimoidea</taxon>
        <taxon>Panagrolaimidae</taxon>
        <taxon>Panagrolaimus</taxon>
    </lineage>
</organism>
<accession>A0AC34GMD0</accession>
<evidence type="ECO:0000313" key="2">
    <source>
        <dbReference type="WBParaSite" id="ES5_v2.g30739.t1"/>
    </source>
</evidence>
<proteinExistence type="predicted"/>
<evidence type="ECO:0000313" key="1">
    <source>
        <dbReference type="Proteomes" id="UP000887579"/>
    </source>
</evidence>
<reference evidence="2" key="1">
    <citation type="submission" date="2022-11" db="UniProtKB">
        <authorList>
            <consortium name="WormBaseParasite"/>
        </authorList>
    </citation>
    <scope>IDENTIFICATION</scope>
</reference>